<reference evidence="7" key="1">
    <citation type="journal article" date="2006" name="PLoS Biol.">
        <title>Macronuclear genome sequence of the ciliate Tetrahymena thermophila, a model eukaryote.</title>
        <authorList>
            <person name="Eisen J.A."/>
            <person name="Coyne R.S."/>
            <person name="Wu M."/>
            <person name="Wu D."/>
            <person name="Thiagarajan M."/>
            <person name="Wortman J.R."/>
            <person name="Badger J.H."/>
            <person name="Ren Q."/>
            <person name="Amedeo P."/>
            <person name="Jones K.M."/>
            <person name="Tallon L.J."/>
            <person name="Delcher A.L."/>
            <person name="Salzberg S.L."/>
            <person name="Silva J.C."/>
            <person name="Haas B.J."/>
            <person name="Majoros W.H."/>
            <person name="Farzad M."/>
            <person name="Carlton J.M."/>
            <person name="Smith R.K. Jr."/>
            <person name="Garg J."/>
            <person name="Pearlman R.E."/>
            <person name="Karrer K.M."/>
            <person name="Sun L."/>
            <person name="Manning G."/>
            <person name="Elde N.C."/>
            <person name="Turkewitz A.P."/>
            <person name="Asai D.J."/>
            <person name="Wilkes D.E."/>
            <person name="Wang Y."/>
            <person name="Cai H."/>
            <person name="Collins K."/>
            <person name="Stewart B.A."/>
            <person name="Lee S.R."/>
            <person name="Wilamowska K."/>
            <person name="Weinberg Z."/>
            <person name="Ruzzo W.L."/>
            <person name="Wloga D."/>
            <person name="Gaertig J."/>
            <person name="Frankel J."/>
            <person name="Tsao C.-C."/>
            <person name="Gorovsky M.A."/>
            <person name="Keeling P.J."/>
            <person name="Waller R.F."/>
            <person name="Patron N.J."/>
            <person name="Cherry J.M."/>
            <person name="Stover N.A."/>
            <person name="Krieger C.J."/>
            <person name="del Toro C."/>
            <person name="Ryder H.F."/>
            <person name="Williamson S.C."/>
            <person name="Barbeau R.A."/>
            <person name="Hamilton E.P."/>
            <person name="Orias E."/>
        </authorList>
    </citation>
    <scope>NUCLEOTIDE SEQUENCE [LARGE SCALE GENOMIC DNA]</scope>
    <source>
        <strain evidence="7">SB210</strain>
    </source>
</reference>
<name>Q22GG0_TETTS</name>
<evidence type="ECO:0000256" key="2">
    <source>
        <dbReference type="ARBA" id="ARBA00022741"/>
    </source>
</evidence>
<dbReference type="KEGG" id="tet:TTHERM_00703630"/>
<dbReference type="InterPro" id="IPR011009">
    <property type="entry name" value="Kinase-like_dom_sf"/>
</dbReference>
<dbReference type="EMBL" id="GG662460">
    <property type="protein sequence ID" value="EAR84371.1"/>
    <property type="molecule type" value="Genomic_DNA"/>
</dbReference>
<evidence type="ECO:0000256" key="1">
    <source>
        <dbReference type="ARBA" id="ARBA00022679"/>
    </source>
</evidence>
<dbReference type="RefSeq" id="XP_001032034.1">
    <property type="nucleotide sequence ID" value="XM_001032034.1"/>
</dbReference>
<accession>Q22GG0</accession>
<organism evidence="6 7">
    <name type="scientific">Tetrahymena thermophila (strain SB210)</name>
    <dbReference type="NCBI Taxonomy" id="312017"/>
    <lineage>
        <taxon>Eukaryota</taxon>
        <taxon>Sar</taxon>
        <taxon>Alveolata</taxon>
        <taxon>Ciliophora</taxon>
        <taxon>Intramacronucleata</taxon>
        <taxon>Oligohymenophorea</taxon>
        <taxon>Hymenostomatida</taxon>
        <taxon>Tetrahymenina</taxon>
        <taxon>Tetrahymenidae</taxon>
        <taxon>Tetrahymena</taxon>
    </lineage>
</organism>
<dbReference type="GO" id="GO:0010506">
    <property type="term" value="P:regulation of autophagy"/>
    <property type="evidence" value="ECO:0007669"/>
    <property type="project" value="InterPro"/>
</dbReference>
<dbReference type="GO" id="GO:0016020">
    <property type="term" value="C:membrane"/>
    <property type="evidence" value="ECO:0007669"/>
    <property type="project" value="TreeGrafter"/>
</dbReference>
<dbReference type="Pfam" id="PF00069">
    <property type="entry name" value="Pkinase"/>
    <property type="match status" value="1"/>
</dbReference>
<evidence type="ECO:0000313" key="7">
    <source>
        <dbReference type="Proteomes" id="UP000009168"/>
    </source>
</evidence>
<dbReference type="SUPFAM" id="SSF56112">
    <property type="entry name" value="Protein kinase-like (PK-like)"/>
    <property type="match status" value="1"/>
</dbReference>
<dbReference type="SMART" id="SM00220">
    <property type="entry name" value="S_TKc"/>
    <property type="match status" value="1"/>
</dbReference>
<dbReference type="InterPro" id="IPR045269">
    <property type="entry name" value="Atg1-like"/>
</dbReference>
<dbReference type="PROSITE" id="PS50011">
    <property type="entry name" value="PROTEIN_KINASE_DOM"/>
    <property type="match status" value="1"/>
</dbReference>
<keyword evidence="1" id="KW-0808">Transferase</keyword>
<dbReference type="InParanoid" id="Q22GG0"/>
<dbReference type="GO" id="GO:0005776">
    <property type="term" value="C:autophagosome"/>
    <property type="evidence" value="ECO:0007669"/>
    <property type="project" value="TreeGrafter"/>
</dbReference>
<dbReference type="GO" id="GO:0005524">
    <property type="term" value="F:ATP binding"/>
    <property type="evidence" value="ECO:0007669"/>
    <property type="project" value="UniProtKB-KW"/>
</dbReference>
<dbReference type="Gene3D" id="1.10.510.10">
    <property type="entry name" value="Transferase(Phosphotransferase) domain 1"/>
    <property type="match status" value="1"/>
</dbReference>
<evidence type="ECO:0000256" key="4">
    <source>
        <dbReference type="ARBA" id="ARBA00022840"/>
    </source>
</evidence>
<dbReference type="PANTHER" id="PTHR24348:SF22">
    <property type="entry name" value="NON-SPECIFIC SERINE_THREONINE PROTEIN KINASE"/>
    <property type="match status" value="1"/>
</dbReference>
<dbReference type="OrthoDB" id="193931at2759"/>
<dbReference type="eggNOG" id="KOG0583">
    <property type="taxonomic scope" value="Eukaryota"/>
</dbReference>
<dbReference type="GeneID" id="7823609"/>
<dbReference type="InterPro" id="IPR008271">
    <property type="entry name" value="Ser/Thr_kinase_AS"/>
</dbReference>
<evidence type="ECO:0000256" key="3">
    <source>
        <dbReference type="ARBA" id="ARBA00022777"/>
    </source>
</evidence>
<dbReference type="GO" id="GO:0000407">
    <property type="term" value="C:phagophore assembly site"/>
    <property type="evidence" value="ECO:0007669"/>
    <property type="project" value="TreeGrafter"/>
</dbReference>
<dbReference type="PANTHER" id="PTHR24348">
    <property type="entry name" value="SERINE/THREONINE-PROTEIN KINASE UNC-51-RELATED"/>
    <property type="match status" value="1"/>
</dbReference>
<dbReference type="AlphaFoldDB" id="Q22GG0"/>
<dbReference type="STRING" id="312017.Q22GG0"/>
<dbReference type="GO" id="GO:0004674">
    <property type="term" value="F:protein serine/threonine kinase activity"/>
    <property type="evidence" value="ECO:0007669"/>
    <property type="project" value="InterPro"/>
</dbReference>
<gene>
    <name evidence="6" type="ORF">TTHERM_00703630</name>
</gene>
<keyword evidence="3 6" id="KW-0418">Kinase</keyword>
<evidence type="ECO:0000313" key="6">
    <source>
        <dbReference type="EMBL" id="EAR84371.1"/>
    </source>
</evidence>
<sequence length="567" mass="66496">MKIKTISKYQFNENEILGQGSLGKVYKANLVEEVNGEKKVVKQNQLFAIKMLQLNVFKQYNISDPLERIMQEIELQKDLDHPHITKYVDAVKTEQNVYIVTEFCNGGNLEQYIYNNRPKEQRVLFLFSQIISGFKYLMTEKNIIHRDIKPSNILIHDDIPKICDFSISRKSNILNDTYKTITGTPLFSSPQILKGKEYTSKSEVWSLGVTLYFMLFFKLKDESIQEYDSHNICNTSYPWFANTNKLLKIAIKEQQKVRFPEDVEVSEQVKQLIARMLVYDEKNRISTDELFNHELFVKYDQNLKQAKINNMLTDSFHQFNESQLPECELVNKVQENIDSQVGIIEFMIQILDYQKALKDYCEEFYGHKKLLPSLLQSVLCVKIQKRLENFKSYLAGKEEVSKRGVFLYKQKNSLEFNSINKKVDYMIDVYEKNVQNIQKCLKTLEKSHSKFSESSPNQSLNDMIQNTMYQSQFIQDNIKQLFLGMKEIHFHLLQQATLNKQQLFYLEYLDDLISFHTIDQTADSSSYRIKSSNIQKLLQNSLSKQIASPQSFYSRIVVGFSNLFSQN</sequence>
<dbReference type="GO" id="GO:0000045">
    <property type="term" value="P:autophagosome assembly"/>
    <property type="evidence" value="ECO:0007669"/>
    <property type="project" value="TreeGrafter"/>
</dbReference>
<protein>
    <submittedName>
        <fullName evidence="6">Serine/Threonine kinase domain protein</fullName>
    </submittedName>
</protein>
<dbReference type="GO" id="GO:0005829">
    <property type="term" value="C:cytosol"/>
    <property type="evidence" value="ECO:0007669"/>
    <property type="project" value="TreeGrafter"/>
</dbReference>
<proteinExistence type="predicted"/>
<dbReference type="InterPro" id="IPR000719">
    <property type="entry name" value="Prot_kinase_dom"/>
</dbReference>
<keyword evidence="7" id="KW-1185">Reference proteome</keyword>
<feature type="domain" description="Protein kinase" evidence="5">
    <location>
        <begin position="11"/>
        <end position="296"/>
    </location>
</feature>
<dbReference type="HOGENOM" id="CLU_481049_0_0_1"/>
<evidence type="ECO:0000259" key="5">
    <source>
        <dbReference type="PROSITE" id="PS50011"/>
    </source>
</evidence>
<dbReference type="Proteomes" id="UP000009168">
    <property type="component" value="Unassembled WGS sequence"/>
</dbReference>
<keyword evidence="2" id="KW-0547">Nucleotide-binding</keyword>
<dbReference type="PROSITE" id="PS00108">
    <property type="entry name" value="PROTEIN_KINASE_ST"/>
    <property type="match status" value="1"/>
</dbReference>
<keyword evidence="4" id="KW-0067">ATP-binding</keyword>
<dbReference type="OMA" id="DELFNHE"/>